<comment type="caution">
    <text evidence="6">The sequence shown here is derived from an EMBL/GenBank/DDBJ whole genome shotgun (WGS) entry which is preliminary data.</text>
</comment>
<reference evidence="6" key="1">
    <citation type="submission" date="2021-01" db="EMBL/GenBank/DDBJ databases">
        <authorList>
            <consortium name="Genoscope - CEA"/>
            <person name="William W."/>
        </authorList>
    </citation>
    <scope>NUCLEOTIDE SEQUENCE</scope>
</reference>
<feature type="transmembrane region" description="Helical" evidence="5">
    <location>
        <begin position="176"/>
        <end position="194"/>
    </location>
</feature>
<evidence type="ECO:0000256" key="3">
    <source>
        <dbReference type="ARBA" id="ARBA00022989"/>
    </source>
</evidence>
<dbReference type="Proteomes" id="UP000683925">
    <property type="component" value="Unassembled WGS sequence"/>
</dbReference>
<feature type="transmembrane region" description="Helical" evidence="5">
    <location>
        <begin position="255"/>
        <end position="274"/>
    </location>
</feature>
<feature type="transmembrane region" description="Helical" evidence="5">
    <location>
        <begin position="294"/>
        <end position="315"/>
    </location>
</feature>
<feature type="transmembrane region" description="Helical" evidence="5">
    <location>
        <begin position="417"/>
        <end position="442"/>
    </location>
</feature>
<sequence length="454" mass="52328">MSEKRDKLCSLTYTCMITVCYLGAIGLCRTVLFSNILKIDDKVINSVSLGIFSLVFLLGPLSLPFFQKMILKLTYKAVFFITSLANIFSMTLYIVVIEQQPKGVYLIVTILIFEAISAPFMAIFYCAFNYYVRSMSNKINVGIYFGVAYSLFSMQNLIGDIYVIFEGKMFEYNQYFYYPMLGVSLLITFLYWFIKEPESLSKSATKQSIDLEQKLNEHLYGSLMDDDNQKNYANNNEYVNQFKLIWKIPKQYPQFMYLIPTIISIGMFGAFSVVYSQDMIEPNYTNVQYLKPAIVTNLSIHGIGQFLGGILIGLLSYSYSYLNLLMALQIFGATTYILIVGEADEINNNKNSLVYAFNFMSGLLISAVQVLTFSYCGFEYVENRNVLQLCNWIYCWSFYFFTVVMSIPNIPGTPNQYLIISVNVFGSFLLAYCVLNFICLWFHKRKFLQLRENE</sequence>
<feature type="transmembrane region" description="Helical" evidence="5">
    <location>
        <begin position="78"/>
        <end position="97"/>
    </location>
</feature>
<dbReference type="EMBL" id="CAJJDP010000045">
    <property type="protein sequence ID" value="CAD8164438.1"/>
    <property type="molecule type" value="Genomic_DNA"/>
</dbReference>
<keyword evidence="4 5" id="KW-0472">Membrane</keyword>
<gene>
    <name evidence="6" type="ORF">POCTA_138.1.T0450053</name>
</gene>
<evidence type="ECO:0000256" key="2">
    <source>
        <dbReference type="ARBA" id="ARBA00022692"/>
    </source>
</evidence>
<feature type="transmembrane region" description="Helical" evidence="5">
    <location>
        <begin position="12"/>
        <end position="37"/>
    </location>
</feature>
<dbReference type="PANTHER" id="PTHR23294:SF0">
    <property type="entry name" value="UNC93-LIKE PROTEIN MFSD11"/>
    <property type="match status" value="1"/>
</dbReference>
<keyword evidence="7" id="KW-1185">Reference proteome</keyword>
<accession>A0A8S1UHE6</accession>
<keyword evidence="2 5" id="KW-0812">Transmembrane</keyword>
<feature type="transmembrane region" description="Helical" evidence="5">
    <location>
        <begin position="353"/>
        <end position="377"/>
    </location>
</feature>
<evidence type="ECO:0000313" key="7">
    <source>
        <dbReference type="Proteomes" id="UP000683925"/>
    </source>
</evidence>
<name>A0A8S1UHE6_PAROT</name>
<feature type="transmembrane region" description="Helical" evidence="5">
    <location>
        <begin position="143"/>
        <end position="164"/>
    </location>
</feature>
<dbReference type="AlphaFoldDB" id="A0A8S1UHE6"/>
<comment type="subcellular location">
    <subcellularLocation>
        <location evidence="1">Membrane</location>
        <topology evidence="1">Multi-pass membrane protein</topology>
    </subcellularLocation>
</comment>
<feature type="transmembrane region" description="Helical" evidence="5">
    <location>
        <begin position="103"/>
        <end position="131"/>
    </location>
</feature>
<feature type="transmembrane region" description="Helical" evidence="5">
    <location>
        <begin position="322"/>
        <end position="341"/>
    </location>
</feature>
<dbReference type="InterPro" id="IPR051617">
    <property type="entry name" value="UNC-93-like_regulator"/>
</dbReference>
<organism evidence="6 7">
    <name type="scientific">Paramecium octaurelia</name>
    <dbReference type="NCBI Taxonomy" id="43137"/>
    <lineage>
        <taxon>Eukaryota</taxon>
        <taxon>Sar</taxon>
        <taxon>Alveolata</taxon>
        <taxon>Ciliophora</taxon>
        <taxon>Intramacronucleata</taxon>
        <taxon>Oligohymenophorea</taxon>
        <taxon>Peniculida</taxon>
        <taxon>Parameciidae</taxon>
        <taxon>Paramecium</taxon>
    </lineage>
</organism>
<evidence type="ECO:0000313" key="6">
    <source>
        <dbReference type="EMBL" id="CAD8164438.1"/>
    </source>
</evidence>
<evidence type="ECO:0000256" key="4">
    <source>
        <dbReference type="ARBA" id="ARBA00023136"/>
    </source>
</evidence>
<protein>
    <submittedName>
        <fullName evidence="6">Uncharacterized protein</fullName>
    </submittedName>
</protein>
<keyword evidence="3 5" id="KW-1133">Transmembrane helix</keyword>
<feature type="transmembrane region" description="Helical" evidence="5">
    <location>
        <begin position="43"/>
        <end position="66"/>
    </location>
</feature>
<proteinExistence type="predicted"/>
<dbReference type="GO" id="GO:0016020">
    <property type="term" value="C:membrane"/>
    <property type="evidence" value="ECO:0007669"/>
    <property type="project" value="UniProtKB-SubCell"/>
</dbReference>
<evidence type="ECO:0000256" key="1">
    <source>
        <dbReference type="ARBA" id="ARBA00004141"/>
    </source>
</evidence>
<dbReference type="OMA" id="TYTCMIT"/>
<evidence type="ECO:0000256" key="5">
    <source>
        <dbReference type="SAM" id="Phobius"/>
    </source>
</evidence>
<dbReference type="PANTHER" id="PTHR23294">
    <property type="entry name" value="ET TRANSLATION PRODUCT-RELATED"/>
    <property type="match status" value="1"/>
</dbReference>
<feature type="transmembrane region" description="Helical" evidence="5">
    <location>
        <begin position="389"/>
        <end position="411"/>
    </location>
</feature>